<feature type="transmembrane region" description="Helical" evidence="6">
    <location>
        <begin position="114"/>
        <end position="132"/>
    </location>
</feature>
<dbReference type="InterPro" id="IPR000620">
    <property type="entry name" value="EamA_dom"/>
</dbReference>
<keyword evidence="3 6" id="KW-0812">Transmembrane</keyword>
<evidence type="ECO:0000256" key="3">
    <source>
        <dbReference type="ARBA" id="ARBA00022692"/>
    </source>
</evidence>
<evidence type="ECO:0000256" key="4">
    <source>
        <dbReference type="ARBA" id="ARBA00022989"/>
    </source>
</evidence>
<feature type="transmembrane region" description="Helical" evidence="6">
    <location>
        <begin position="281"/>
        <end position="302"/>
    </location>
</feature>
<evidence type="ECO:0000256" key="1">
    <source>
        <dbReference type="ARBA" id="ARBA00004651"/>
    </source>
</evidence>
<evidence type="ECO:0000256" key="5">
    <source>
        <dbReference type="ARBA" id="ARBA00023136"/>
    </source>
</evidence>
<evidence type="ECO:0000313" key="9">
    <source>
        <dbReference type="Proteomes" id="UP000823928"/>
    </source>
</evidence>
<dbReference type="SUPFAM" id="SSF103481">
    <property type="entry name" value="Multidrug resistance efflux transporter EmrE"/>
    <property type="match status" value="2"/>
</dbReference>
<sequence>MGKEYKLQHLYSNLALLLTAFILGLSFVAQKAGMEFVGPFTFNTVRNFLGVMSLLPIIFIAKIYSSKKYSRSKNEIHIQHKLLAKGGIICGILFFLALSINQYCMLYAPAGKAGFITALYIIFVPLISVVFFKRKLKNNVKISIILALTGLYLLCVKESSPFQLCDLGLLISSIFFALHLFAVGHYSHKISSIKLACVQFLVTAILSAVLMFILEPVSVNAILNGIKPILFSGVVVTGVAYTLQIYGQKNTPPVLASLILSMESVFAVLGGMAILGETLTFKEGLGCVIMISAILLSQLRFAPRAMKRLKRINKKVQYTS</sequence>
<feature type="transmembrane region" description="Helical" evidence="6">
    <location>
        <begin position="86"/>
        <end position="108"/>
    </location>
</feature>
<keyword evidence="5 6" id="KW-0472">Membrane</keyword>
<dbReference type="Proteomes" id="UP000823928">
    <property type="component" value="Unassembled WGS sequence"/>
</dbReference>
<comment type="subcellular location">
    <subcellularLocation>
        <location evidence="1">Cell membrane</location>
        <topology evidence="1">Multi-pass membrane protein</topology>
    </subcellularLocation>
</comment>
<dbReference type="AlphaFoldDB" id="A0A9D1JNK7"/>
<dbReference type="GO" id="GO:0005886">
    <property type="term" value="C:plasma membrane"/>
    <property type="evidence" value="ECO:0007669"/>
    <property type="project" value="UniProtKB-SubCell"/>
</dbReference>
<keyword evidence="2" id="KW-1003">Cell membrane</keyword>
<dbReference type="PANTHER" id="PTHR42920">
    <property type="entry name" value="OS03G0707200 PROTEIN-RELATED"/>
    <property type="match status" value="1"/>
</dbReference>
<feature type="transmembrane region" description="Helical" evidence="6">
    <location>
        <begin position="139"/>
        <end position="155"/>
    </location>
</feature>
<feature type="domain" description="EamA" evidence="7">
    <location>
        <begin position="165"/>
        <end position="296"/>
    </location>
</feature>
<feature type="transmembrane region" description="Helical" evidence="6">
    <location>
        <begin position="195"/>
        <end position="214"/>
    </location>
</feature>
<evidence type="ECO:0000313" key="8">
    <source>
        <dbReference type="EMBL" id="HIS37157.1"/>
    </source>
</evidence>
<dbReference type="EMBL" id="DVIU01000217">
    <property type="protein sequence ID" value="HIS37157.1"/>
    <property type="molecule type" value="Genomic_DNA"/>
</dbReference>
<organism evidence="8 9">
    <name type="scientific">Candidatus Scatousia excrementigallinarum</name>
    <dbReference type="NCBI Taxonomy" id="2840935"/>
    <lineage>
        <taxon>Bacteria</taxon>
        <taxon>Candidatus Scatousia</taxon>
    </lineage>
</organism>
<dbReference type="InterPro" id="IPR051258">
    <property type="entry name" value="Diverse_Substrate_Transporter"/>
</dbReference>
<dbReference type="InterPro" id="IPR037185">
    <property type="entry name" value="EmrE-like"/>
</dbReference>
<protein>
    <submittedName>
        <fullName evidence="8">DMT family transporter</fullName>
    </submittedName>
</protein>
<dbReference type="PANTHER" id="PTHR42920:SF5">
    <property type="entry name" value="EAMA DOMAIN-CONTAINING PROTEIN"/>
    <property type="match status" value="1"/>
</dbReference>
<name>A0A9D1JNK7_9BACT</name>
<feature type="transmembrane region" description="Helical" evidence="6">
    <location>
        <begin position="226"/>
        <end position="243"/>
    </location>
</feature>
<evidence type="ECO:0000256" key="2">
    <source>
        <dbReference type="ARBA" id="ARBA00022475"/>
    </source>
</evidence>
<feature type="transmembrane region" description="Helical" evidence="6">
    <location>
        <begin position="45"/>
        <end position="65"/>
    </location>
</feature>
<evidence type="ECO:0000259" key="7">
    <source>
        <dbReference type="Pfam" id="PF00892"/>
    </source>
</evidence>
<accession>A0A9D1JNK7</accession>
<dbReference type="Pfam" id="PF00892">
    <property type="entry name" value="EamA"/>
    <property type="match status" value="2"/>
</dbReference>
<keyword evidence="4 6" id="KW-1133">Transmembrane helix</keyword>
<gene>
    <name evidence="8" type="ORF">IAC10_11115</name>
</gene>
<feature type="transmembrane region" description="Helical" evidence="6">
    <location>
        <begin position="255"/>
        <end position="275"/>
    </location>
</feature>
<proteinExistence type="predicted"/>
<reference evidence="8" key="2">
    <citation type="journal article" date="2021" name="PeerJ">
        <title>Extensive microbial diversity within the chicken gut microbiome revealed by metagenomics and culture.</title>
        <authorList>
            <person name="Gilroy R."/>
            <person name="Ravi A."/>
            <person name="Getino M."/>
            <person name="Pursley I."/>
            <person name="Horton D.L."/>
            <person name="Alikhan N.F."/>
            <person name="Baker D."/>
            <person name="Gharbi K."/>
            <person name="Hall N."/>
            <person name="Watson M."/>
            <person name="Adriaenssens E.M."/>
            <person name="Foster-Nyarko E."/>
            <person name="Jarju S."/>
            <person name="Secka A."/>
            <person name="Antonio M."/>
            <person name="Oren A."/>
            <person name="Chaudhuri R.R."/>
            <person name="La Ragione R."/>
            <person name="Hildebrand F."/>
            <person name="Pallen M.J."/>
        </authorList>
    </citation>
    <scope>NUCLEOTIDE SEQUENCE</scope>
    <source>
        <strain evidence="8">6276</strain>
    </source>
</reference>
<reference evidence="8" key="1">
    <citation type="submission" date="2020-10" db="EMBL/GenBank/DDBJ databases">
        <authorList>
            <person name="Gilroy R."/>
        </authorList>
    </citation>
    <scope>NUCLEOTIDE SEQUENCE</scope>
    <source>
        <strain evidence="8">6276</strain>
    </source>
</reference>
<evidence type="ECO:0000256" key="6">
    <source>
        <dbReference type="SAM" id="Phobius"/>
    </source>
</evidence>
<comment type="caution">
    <text evidence="8">The sequence shown here is derived from an EMBL/GenBank/DDBJ whole genome shotgun (WGS) entry which is preliminary data.</text>
</comment>
<feature type="transmembrane region" description="Helical" evidence="6">
    <location>
        <begin position="161"/>
        <end position="183"/>
    </location>
</feature>
<feature type="domain" description="EamA" evidence="7">
    <location>
        <begin position="13"/>
        <end position="154"/>
    </location>
</feature>